<evidence type="ECO:0000313" key="3">
    <source>
        <dbReference type="Proteomes" id="UP000237423"/>
    </source>
</evidence>
<keyword evidence="1" id="KW-1133">Transmembrane helix</keyword>
<feature type="transmembrane region" description="Helical" evidence="1">
    <location>
        <begin position="121"/>
        <end position="147"/>
    </location>
</feature>
<reference evidence="2 3" key="1">
    <citation type="submission" date="2017-11" db="EMBL/GenBank/DDBJ databases">
        <title>Draft Genome Sequence of Methylobacter psychrotolerans Sph1T, an Obligate Methanotroph from Low-Temperature Environments.</title>
        <authorList>
            <person name="Oshkin I.Y."/>
            <person name="Miroshnikov K."/>
            <person name="Belova S.E."/>
            <person name="Korzhenkov A."/>
            <person name="Toshchakov S.V."/>
            <person name="Dedysh S.N."/>
        </authorList>
    </citation>
    <scope>NUCLEOTIDE SEQUENCE [LARGE SCALE GENOMIC DNA]</scope>
    <source>
        <strain evidence="2 3">Sph1</strain>
    </source>
</reference>
<feature type="transmembrane region" description="Helical" evidence="1">
    <location>
        <begin position="6"/>
        <end position="27"/>
    </location>
</feature>
<feature type="transmembrane region" description="Helical" evidence="1">
    <location>
        <begin position="94"/>
        <end position="114"/>
    </location>
</feature>
<dbReference type="AlphaFoldDB" id="A0A2S5CMI1"/>
<gene>
    <name evidence="2" type="ORF">AADEFJLK_02207</name>
</gene>
<name>A0A2S5CMI1_9GAMM</name>
<comment type="caution">
    <text evidence="2">The sequence shown here is derived from an EMBL/GenBank/DDBJ whole genome shotgun (WGS) entry which is preliminary data.</text>
</comment>
<dbReference type="RefSeq" id="WP_103974288.1">
    <property type="nucleotide sequence ID" value="NZ_PGFZ01000004.1"/>
</dbReference>
<dbReference type="Proteomes" id="UP000237423">
    <property type="component" value="Unassembled WGS sequence"/>
</dbReference>
<keyword evidence="1" id="KW-0812">Transmembrane</keyword>
<accession>A0A2S5CMI1</accession>
<proteinExistence type="predicted"/>
<evidence type="ECO:0000313" key="2">
    <source>
        <dbReference type="EMBL" id="POZ51986.1"/>
    </source>
</evidence>
<dbReference type="EMBL" id="PGFZ01000004">
    <property type="protein sequence ID" value="POZ51986.1"/>
    <property type="molecule type" value="Genomic_DNA"/>
</dbReference>
<organism evidence="2 3">
    <name type="scientific">Methylovulum psychrotolerans</name>
    <dbReference type="NCBI Taxonomy" id="1704499"/>
    <lineage>
        <taxon>Bacteria</taxon>
        <taxon>Pseudomonadati</taxon>
        <taxon>Pseudomonadota</taxon>
        <taxon>Gammaproteobacteria</taxon>
        <taxon>Methylococcales</taxon>
        <taxon>Methylococcaceae</taxon>
        <taxon>Methylovulum</taxon>
    </lineage>
</organism>
<keyword evidence="1" id="KW-0472">Membrane</keyword>
<sequence length="200" mass="22561">MPQRKWLITFYKGLAAWLFLSLSVWYFQAWLGKGLCLLSAFPITLMTTEISPLVKLTQTGTDYSLELSAWVLRPIPINADMTIPPGTELKSSTHLLHILVPVIIEWSVLLVWPVQRWTQRLLLIGTGILSAVVLVLATLPATLLGLLEISFQQVAVLGTEPRTVPWFLDWMVFCELGGAWLLAIIGAWLCIQLQQKLLRR</sequence>
<protein>
    <submittedName>
        <fullName evidence="2">Uncharacterized protein</fullName>
    </submittedName>
</protein>
<feature type="transmembrane region" description="Helical" evidence="1">
    <location>
        <begin position="167"/>
        <end position="191"/>
    </location>
</feature>
<evidence type="ECO:0000256" key="1">
    <source>
        <dbReference type="SAM" id="Phobius"/>
    </source>
</evidence>